<evidence type="ECO:0000313" key="3">
    <source>
        <dbReference type="EMBL" id="AYK16096.1"/>
    </source>
</evidence>
<accession>A0A660HVE4</accession>
<dbReference type="Proteomes" id="UP000053087">
    <property type="component" value="Chromosome"/>
</dbReference>
<feature type="compositionally biased region" description="Low complexity" evidence="2">
    <location>
        <begin position="139"/>
        <end position="148"/>
    </location>
</feature>
<dbReference type="GeneID" id="53689172"/>
<evidence type="ECO:0000256" key="1">
    <source>
        <dbReference type="SAM" id="Coils"/>
    </source>
</evidence>
<evidence type="ECO:0000256" key="2">
    <source>
        <dbReference type="SAM" id="MobiDB-lite"/>
    </source>
</evidence>
<dbReference type="OrthoDB" id="136529at2157"/>
<feature type="region of interest" description="Disordered" evidence="2">
    <location>
        <begin position="139"/>
        <end position="161"/>
    </location>
</feature>
<dbReference type="PROSITE" id="PS51257">
    <property type="entry name" value="PROKAR_LIPOPROTEIN"/>
    <property type="match status" value="1"/>
</dbReference>
<proteinExistence type="predicted"/>
<dbReference type="AlphaFoldDB" id="A0A660HVE4"/>
<gene>
    <name evidence="3" type="ORF">AOB57_013670</name>
</gene>
<feature type="compositionally biased region" description="Polar residues" evidence="2">
    <location>
        <begin position="149"/>
        <end position="160"/>
    </location>
</feature>
<feature type="compositionally biased region" description="Basic and acidic residues" evidence="2">
    <location>
        <begin position="328"/>
        <end position="362"/>
    </location>
</feature>
<evidence type="ECO:0000313" key="4">
    <source>
        <dbReference type="Proteomes" id="UP000053087"/>
    </source>
</evidence>
<protein>
    <submittedName>
        <fullName evidence="3">Uncharacterized protein</fullName>
    </submittedName>
</protein>
<organism evidence="3 4">
    <name type="scientific">Methanosarcina flavescens</name>
    <dbReference type="NCBI Taxonomy" id="1715806"/>
    <lineage>
        <taxon>Archaea</taxon>
        <taxon>Methanobacteriati</taxon>
        <taxon>Methanobacteriota</taxon>
        <taxon>Stenosarchaea group</taxon>
        <taxon>Methanomicrobia</taxon>
        <taxon>Methanosarcinales</taxon>
        <taxon>Methanosarcinaceae</taxon>
        <taxon>Methanosarcina</taxon>
    </lineage>
</organism>
<reference evidence="3 4" key="1">
    <citation type="journal article" date="2016" name="Int. J. Syst. Evol. Microbiol.">
        <title>Methanosarcina flavescens sp. nov., a methanogenic archaeon isolated from a full-scale anaerobic digester.</title>
        <authorList>
            <person name="Kern T."/>
            <person name="Fischer M.A."/>
            <person name="Deppenmeier U."/>
            <person name="Schmitz R.A."/>
            <person name="Rother M."/>
        </authorList>
    </citation>
    <scope>NUCLEOTIDE SEQUENCE [LARGE SCALE GENOMIC DNA]</scope>
    <source>
        <strain evidence="3 4">E03.2</strain>
    </source>
</reference>
<sequence length="362" mass="39989">MKTKFLSLLLMLAGIIVISGCVDAEDQYPASRASEELYRAIFCPYTGLLDREEPGMLGLHPHDIPPGGPHPGYESVHKLRDAASLLDSNIQKAEIISVRLKNVIERYKAEGEDVTRLEALLEEYNLLVEEAKQYQALADAAASDENNSSVKSSDGCNGSSEDMERGYLIRSQESMIKANYVLKNIFDEIQLLMPGSEELNSTSKLSAAGEGKAILMGSFTLNMHLEKGNMAIGDLSRDSEIDIEGDYTFEEKTDMHDKVLLYNINSADVKVSGSHKTVMLSNENITLTADGEGYAAFQGNGTYSIQEEEGAVREEIWARPLFEEETDHGERGREGEDDIKGYGADRKDNDTGRGPDREIMTQ</sequence>
<name>A0A660HVE4_9EURY</name>
<keyword evidence="1" id="KW-0175">Coiled coil</keyword>
<dbReference type="KEGG" id="mfz:AOB57_013670"/>
<keyword evidence="4" id="KW-1185">Reference proteome</keyword>
<feature type="region of interest" description="Disordered" evidence="2">
    <location>
        <begin position="320"/>
        <end position="362"/>
    </location>
</feature>
<dbReference type="EMBL" id="CP032683">
    <property type="protein sequence ID" value="AYK16096.1"/>
    <property type="molecule type" value="Genomic_DNA"/>
</dbReference>
<feature type="coiled-coil region" evidence="1">
    <location>
        <begin position="90"/>
        <end position="137"/>
    </location>
</feature>
<dbReference type="RefSeq" id="WP_054298148.1">
    <property type="nucleotide sequence ID" value="NZ_CP032683.1"/>
</dbReference>